<dbReference type="InterPro" id="IPR007167">
    <property type="entry name" value="Fe-transptr_FeoA-like"/>
</dbReference>
<evidence type="ECO:0000313" key="4">
    <source>
        <dbReference type="Proteomes" id="UP000017800"/>
    </source>
</evidence>
<dbReference type="InterPro" id="IPR038157">
    <property type="entry name" value="FeoA_core_dom"/>
</dbReference>
<organism evidence="3 4">
    <name type="scientific">Vibrio halioticoli NBRC 102217</name>
    <dbReference type="NCBI Taxonomy" id="1219072"/>
    <lineage>
        <taxon>Bacteria</taxon>
        <taxon>Pseudomonadati</taxon>
        <taxon>Pseudomonadota</taxon>
        <taxon>Gammaproteobacteria</taxon>
        <taxon>Vibrionales</taxon>
        <taxon>Vibrionaceae</taxon>
        <taxon>Vibrio</taxon>
    </lineage>
</organism>
<dbReference type="SUPFAM" id="SSF50037">
    <property type="entry name" value="C-terminal domain of transcriptional repressors"/>
    <property type="match status" value="1"/>
</dbReference>
<dbReference type="AlphaFoldDB" id="V5FJF6"/>
<dbReference type="Gene3D" id="2.30.30.90">
    <property type="match status" value="1"/>
</dbReference>
<name>V5FJF6_9VIBR</name>
<reference evidence="3 4" key="1">
    <citation type="submission" date="2013-10" db="EMBL/GenBank/DDBJ databases">
        <authorList>
            <person name="Ichikawa N."/>
            <person name="Kimura A."/>
            <person name="Ohji S."/>
            <person name="Hosoyama A."/>
            <person name="Fujita N."/>
        </authorList>
    </citation>
    <scope>NUCLEOTIDE SEQUENCE [LARGE SCALE GENOMIC DNA]</scope>
    <source>
        <strain evidence="3 4">NBRC 102217</strain>
    </source>
</reference>
<dbReference type="InterPro" id="IPR052713">
    <property type="entry name" value="FeoA"/>
</dbReference>
<dbReference type="OrthoDB" id="9811076at2"/>
<dbReference type="RefSeq" id="WP_023403474.1">
    <property type="nucleotide sequence ID" value="NZ_BAUJ01000014.1"/>
</dbReference>
<evidence type="ECO:0000256" key="1">
    <source>
        <dbReference type="ARBA" id="ARBA00023004"/>
    </source>
</evidence>
<reference evidence="3 4" key="2">
    <citation type="submission" date="2013-11" db="EMBL/GenBank/DDBJ databases">
        <title>Whole genome shotgun sequence of Vibrio halioticoli NBRC 102217.</title>
        <authorList>
            <person name="Isaki S."/>
            <person name="Kimura A."/>
            <person name="Ohji S."/>
            <person name="Hosoyama A."/>
            <person name="Fujita N."/>
            <person name="Hashimoto M."/>
            <person name="Hosoyama Y."/>
            <person name="Yamazoe A."/>
        </authorList>
    </citation>
    <scope>NUCLEOTIDE SEQUENCE [LARGE SCALE GENOMIC DNA]</scope>
    <source>
        <strain evidence="3 4">NBRC 102217</strain>
    </source>
</reference>
<accession>V5FJF6</accession>
<evidence type="ECO:0000259" key="2">
    <source>
        <dbReference type="SMART" id="SM00899"/>
    </source>
</evidence>
<protein>
    <submittedName>
        <fullName evidence="3">Ferrous iron transport protein A</fullName>
    </submittedName>
</protein>
<dbReference type="InterPro" id="IPR008988">
    <property type="entry name" value="Transcriptional_repressor_C"/>
</dbReference>
<evidence type="ECO:0000313" key="3">
    <source>
        <dbReference type="EMBL" id="GAD89102.1"/>
    </source>
</evidence>
<dbReference type="eggNOG" id="COG1918">
    <property type="taxonomic scope" value="Bacteria"/>
</dbReference>
<dbReference type="Pfam" id="PF04023">
    <property type="entry name" value="FeoA"/>
    <property type="match status" value="1"/>
</dbReference>
<dbReference type="GO" id="GO:0046914">
    <property type="term" value="F:transition metal ion binding"/>
    <property type="evidence" value="ECO:0007669"/>
    <property type="project" value="InterPro"/>
</dbReference>
<feature type="domain" description="Ferrous iron transporter FeoA-like" evidence="2">
    <location>
        <begin position="1"/>
        <end position="74"/>
    </location>
</feature>
<dbReference type="EMBL" id="BAUJ01000014">
    <property type="protein sequence ID" value="GAD89102.1"/>
    <property type="molecule type" value="Genomic_DNA"/>
</dbReference>
<comment type="caution">
    <text evidence="3">The sequence shown here is derived from an EMBL/GenBank/DDBJ whole genome shotgun (WGS) entry which is preliminary data.</text>
</comment>
<gene>
    <name evidence="3" type="primary">feoA</name>
    <name evidence="3" type="ORF">VHA01S_014_01270</name>
</gene>
<keyword evidence="4" id="KW-1185">Reference proteome</keyword>
<sequence length="75" mass="8248">MKLSELTVGQQANICSLKQLDNSTRKKLMVMGLLPNTAVTLIRKAPMGDPLQVRIRDVSVAIRKSTANQITVEVN</sequence>
<dbReference type="PANTHER" id="PTHR42954">
    <property type="entry name" value="FE(2+) TRANSPORT PROTEIN A"/>
    <property type="match status" value="1"/>
</dbReference>
<dbReference type="PANTHER" id="PTHR42954:SF2">
    <property type="entry name" value="FE(2+) TRANSPORT PROTEIN A"/>
    <property type="match status" value="1"/>
</dbReference>
<keyword evidence="1" id="KW-0408">Iron</keyword>
<dbReference type="SMART" id="SM00899">
    <property type="entry name" value="FeoA"/>
    <property type="match status" value="1"/>
</dbReference>
<proteinExistence type="predicted"/>
<dbReference type="Proteomes" id="UP000017800">
    <property type="component" value="Unassembled WGS sequence"/>
</dbReference>